<dbReference type="SUPFAM" id="SSF52467">
    <property type="entry name" value="DHS-like NAD/FAD-binding domain"/>
    <property type="match status" value="1"/>
</dbReference>
<name>A0ABP3SET0_9ACTN</name>
<keyword evidence="13" id="KW-1185">Reference proteome</keyword>
<evidence type="ECO:0000256" key="9">
    <source>
        <dbReference type="ARBA" id="ARBA00023136"/>
    </source>
</evidence>
<dbReference type="PANTHER" id="PTHR10160">
    <property type="entry name" value="NAD(P) TRANSHYDROGENASE"/>
    <property type="match status" value="1"/>
</dbReference>
<evidence type="ECO:0000313" key="13">
    <source>
        <dbReference type="Proteomes" id="UP001500957"/>
    </source>
</evidence>
<evidence type="ECO:0000256" key="2">
    <source>
        <dbReference type="ARBA" id="ARBA00004141"/>
    </source>
</evidence>
<organism evidence="12 13">
    <name type="scientific">Sporichthya brevicatena</name>
    <dbReference type="NCBI Taxonomy" id="171442"/>
    <lineage>
        <taxon>Bacteria</taxon>
        <taxon>Bacillati</taxon>
        <taxon>Actinomycetota</taxon>
        <taxon>Actinomycetes</taxon>
        <taxon>Sporichthyales</taxon>
        <taxon>Sporichthyaceae</taxon>
        <taxon>Sporichthya</taxon>
    </lineage>
</organism>
<evidence type="ECO:0000259" key="11">
    <source>
        <dbReference type="Pfam" id="PF02233"/>
    </source>
</evidence>
<gene>
    <name evidence="12" type="ORF">GCM10009547_44780</name>
</gene>
<feature type="domain" description="NADP transhydrogenase beta-like" evidence="11">
    <location>
        <begin position="5"/>
        <end position="160"/>
    </location>
</feature>
<dbReference type="InterPro" id="IPR029035">
    <property type="entry name" value="DHS-like_NAD/FAD-binding_dom"/>
</dbReference>
<comment type="catalytic activity">
    <reaction evidence="10">
        <text>NAD(+) + NADPH + H(+)(in) = NADH + NADP(+) + H(+)(out)</text>
        <dbReference type="Rhea" id="RHEA:47992"/>
        <dbReference type="ChEBI" id="CHEBI:15378"/>
        <dbReference type="ChEBI" id="CHEBI:57540"/>
        <dbReference type="ChEBI" id="CHEBI:57783"/>
        <dbReference type="ChEBI" id="CHEBI:57945"/>
        <dbReference type="ChEBI" id="CHEBI:58349"/>
        <dbReference type="EC" id="7.1.1.1"/>
    </reaction>
</comment>
<dbReference type="Gene3D" id="3.40.50.1220">
    <property type="entry name" value="TPP-binding domain"/>
    <property type="match status" value="1"/>
</dbReference>
<evidence type="ECO:0000256" key="8">
    <source>
        <dbReference type="ARBA" id="ARBA00023027"/>
    </source>
</evidence>
<evidence type="ECO:0000313" key="12">
    <source>
        <dbReference type="EMBL" id="GAA0635669.1"/>
    </source>
</evidence>
<dbReference type="RefSeq" id="WP_344609008.1">
    <property type="nucleotide sequence ID" value="NZ_BAAAHE010000049.1"/>
</dbReference>
<comment type="caution">
    <text evidence="12">The sequence shown here is derived from an EMBL/GenBank/DDBJ whole genome shotgun (WGS) entry which is preliminary data.</text>
</comment>
<evidence type="ECO:0000256" key="7">
    <source>
        <dbReference type="ARBA" id="ARBA00022989"/>
    </source>
</evidence>
<dbReference type="InterPro" id="IPR034300">
    <property type="entry name" value="PNTB-like"/>
</dbReference>
<keyword evidence="4" id="KW-0812">Transmembrane</keyword>
<sequence>MSTDAAVDAVAAALARARRVVLVPGYGLAVAQAQHALAHLAGTLRRRGTAVEIALHPVAGRMPGQLNVLLDAAGVPWSDLRDLDGVELARADFDGVDVALLVGANDVVNPDLGMPVFPVGRARRVVALLRSAGPGFAGVANPVLARANVLLGDALELLRETEQAVARVAQPGDDVADVVEPFVEAGDHDRD</sequence>
<evidence type="ECO:0000256" key="1">
    <source>
        <dbReference type="ARBA" id="ARBA00003943"/>
    </source>
</evidence>
<reference evidence="13" key="1">
    <citation type="journal article" date="2019" name="Int. J. Syst. Evol. Microbiol.">
        <title>The Global Catalogue of Microorganisms (GCM) 10K type strain sequencing project: providing services to taxonomists for standard genome sequencing and annotation.</title>
        <authorList>
            <consortium name="The Broad Institute Genomics Platform"/>
            <consortium name="The Broad Institute Genome Sequencing Center for Infectious Disease"/>
            <person name="Wu L."/>
            <person name="Ma J."/>
        </authorList>
    </citation>
    <scope>NUCLEOTIDE SEQUENCE [LARGE SCALE GENOMIC DNA]</scope>
    <source>
        <strain evidence="13">JCM 10671</strain>
    </source>
</reference>
<keyword evidence="7" id="KW-1133">Transmembrane helix</keyword>
<evidence type="ECO:0000256" key="3">
    <source>
        <dbReference type="ARBA" id="ARBA00012943"/>
    </source>
</evidence>
<protein>
    <recommendedName>
        <fullName evidence="3">proton-translocating NAD(P)(+) transhydrogenase</fullName>
        <ecNumber evidence="3">7.1.1.1</ecNumber>
    </recommendedName>
</protein>
<keyword evidence="8" id="KW-0520">NAD</keyword>
<keyword evidence="5" id="KW-0521">NADP</keyword>
<evidence type="ECO:0000256" key="6">
    <source>
        <dbReference type="ARBA" id="ARBA00022967"/>
    </source>
</evidence>
<keyword evidence="9" id="KW-0472">Membrane</keyword>
<accession>A0ABP3SET0</accession>
<dbReference type="PANTHER" id="PTHR10160:SF19">
    <property type="entry name" value="PROTON-TRANSLOCATING NAD(P)(+) TRANSHYDROGENASE"/>
    <property type="match status" value="1"/>
</dbReference>
<evidence type="ECO:0000256" key="10">
    <source>
        <dbReference type="ARBA" id="ARBA00048202"/>
    </source>
</evidence>
<comment type="function">
    <text evidence="1">The transhydrogenation between NADH and NADP is coupled to respiration and ATP hydrolysis and functions as a proton pump across the membrane.</text>
</comment>
<dbReference type="Pfam" id="PF02233">
    <property type="entry name" value="PNTB"/>
    <property type="match status" value="1"/>
</dbReference>
<proteinExistence type="predicted"/>
<keyword evidence="6" id="KW-1278">Translocase</keyword>
<dbReference type="EMBL" id="BAAAHE010000049">
    <property type="protein sequence ID" value="GAA0635669.1"/>
    <property type="molecule type" value="Genomic_DNA"/>
</dbReference>
<evidence type="ECO:0000256" key="5">
    <source>
        <dbReference type="ARBA" id="ARBA00022857"/>
    </source>
</evidence>
<comment type="subcellular location">
    <subcellularLocation>
        <location evidence="2">Membrane</location>
        <topology evidence="2">Multi-pass membrane protein</topology>
    </subcellularLocation>
</comment>
<evidence type="ECO:0000256" key="4">
    <source>
        <dbReference type="ARBA" id="ARBA00022692"/>
    </source>
</evidence>
<dbReference type="EC" id="7.1.1.1" evidence="3"/>
<dbReference type="Proteomes" id="UP001500957">
    <property type="component" value="Unassembled WGS sequence"/>
</dbReference>